<sequence length="165" mass="18639">MKLKLNNKYNPLFSSDARYFIITGGRGSGKSFAVTVFLTLLTMSKNIRVLFTRFTMVSAHLSIIPEFLEKISLLGFENIFSVNKAEVLNLGNQSDILFRGIKTSAGNQTASLKSIQGVSCFVLDEAEELIDEDIFDTIDLSIREKEVQNRIILILNPVTKEHWIY</sequence>
<dbReference type="EMBL" id="BARS01019502">
    <property type="protein sequence ID" value="GAF91645.1"/>
    <property type="molecule type" value="Genomic_DNA"/>
</dbReference>
<gene>
    <name evidence="2" type="ORF">S01H1_31601</name>
</gene>
<dbReference type="SUPFAM" id="SSF52540">
    <property type="entry name" value="P-loop containing nucleoside triphosphate hydrolases"/>
    <property type="match status" value="1"/>
</dbReference>
<protein>
    <recommendedName>
        <fullName evidence="1">Phage terminase large subunit N-terminal domain-containing protein</fullName>
    </recommendedName>
</protein>
<dbReference type="AlphaFoldDB" id="X0UT50"/>
<reference evidence="2" key="1">
    <citation type="journal article" date="2014" name="Front. Microbiol.">
        <title>High frequency of phylogenetically diverse reductive dehalogenase-homologous genes in deep subseafloor sedimentary metagenomes.</title>
        <authorList>
            <person name="Kawai M."/>
            <person name="Futagami T."/>
            <person name="Toyoda A."/>
            <person name="Takaki Y."/>
            <person name="Nishi S."/>
            <person name="Hori S."/>
            <person name="Arai W."/>
            <person name="Tsubouchi T."/>
            <person name="Morono Y."/>
            <person name="Uchiyama I."/>
            <person name="Ito T."/>
            <person name="Fujiyama A."/>
            <person name="Inagaki F."/>
            <person name="Takami H."/>
        </authorList>
    </citation>
    <scope>NUCLEOTIDE SEQUENCE</scope>
    <source>
        <strain evidence="2">Expedition CK06-06</strain>
    </source>
</reference>
<accession>X0UT50</accession>
<name>X0UT50_9ZZZZ</name>
<feature type="non-terminal residue" evidence="2">
    <location>
        <position position="165"/>
    </location>
</feature>
<dbReference type="Gene3D" id="3.40.50.300">
    <property type="entry name" value="P-loop containing nucleotide triphosphate hydrolases"/>
    <property type="match status" value="1"/>
</dbReference>
<comment type="caution">
    <text evidence="2">The sequence shown here is derived from an EMBL/GenBank/DDBJ whole genome shotgun (WGS) entry which is preliminary data.</text>
</comment>
<evidence type="ECO:0000313" key="2">
    <source>
        <dbReference type="EMBL" id="GAF91645.1"/>
    </source>
</evidence>
<proteinExistence type="predicted"/>
<evidence type="ECO:0000259" key="1">
    <source>
        <dbReference type="Pfam" id="PF04466"/>
    </source>
</evidence>
<feature type="domain" description="Phage terminase large subunit N-terminal" evidence="1">
    <location>
        <begin position="17"/>
        <end position="165"/>
    </location>
</feature>
<dbReference type="InterPro" id="IPR052380">
    <property type="entry name" value="Viral_DNA_packaging_terminase"/>
</dbReference>
<dbReference type="PANTHER" id="PTHR39184:SF1">
    <property type="entry name" value="PBSX PHAGE TERMINASE LARGE SUBUNIT"/>
    <property type="match status" value="1"/>
</dbReference>
<dbReference type="PANTHER" id="PTHR39184">
    <property type="match status" value="1"/>
</dbReference>
<dbReference type="Pfam" id="PF04466">
    <property type="entry name" value="Terminase_3"/>
    <property type="match status" value="1"/>
</dbReference>
<dbReference type="InterPro" id="IPR027417">
    <property type="entry name" value="P-loop_NTPase"/>
</dbReference>
<organism evidence="2">
    <name type="scientific">marine sediment metagenome</name>
    <dbReference type="NCBI Taxonomy" id="412755"/>
    <lineage>
        <taxon>unclassified sequences</taxon>
        <taxon>metagenomes</taxon>
        <taxon>ecological metagenomes</taxon>
    </lineage>
</organism>
<dbReference type="InterPro" id="IPR035412">
    <property type="entry name" value="Terminase_L_N"/>
</dbReference>